<dbReference type="AlphaFoldDB" id="A0A562IPB3"/>
<dbReference type="Proteomes" id="UP000321490">
    <property type="component" value="Unassembled WGS sequence"/>
</dbReference>
<dbReference type="CDD" id="cd03440">
    <property type="entry name" value="hot_dog"/>
    <property type="match status" value="1"/>
</dbReference>
<accession>A0A562IPB3</accession>
<sequence length="136" mass="14435">MTDPRSTDPRLGLTVTHRRYVPHAHAHYGGDLVDGAYTLGLFGDVATEVAIRADGDEGLLAGYSEVRFLAAVQAGDVLEASCEVVRVGRRSRELRCWADVVARAEPSRGASAARVLDPPLRVVEAVATLVVPGADS</sequence>
<reference evidence="3 4" key="1">
    <citation type="submission" date="2019-07" db="EMBL/GenBank/DDBJ databases">
        <title>R&amp;d 2014.</title>
        <authorList>
            <person name="Klenk H.-P."/>
        </authorList>
    </citation>
    <scope>NUCLEOTIDE SEQUENCE [LARGE SCALE GENOMIC DNA]</scope>
    <source>
        <strain evidence="3 4">DSM 45764</strain>
    </source>
</reference>
<keyword evidence="3" id="KW-0456">Lyase</keyword>
<keyword evidence="1" id="KW-0378">Hydrolase</keyword>
<gene>
    <name evidence="3" type="ORF">JD78_01343</name>
</gene>
<dbReference type="InterPro" id="IPR033120">
    <property type="entry name" value="HOTDOG_ACOT"/>
</dbReference>
<dbReference type="OrthoDB" id="5510361at2"/>
<dbReference type="GO" id="GO:0016829">
    <property type="term" value="F:lyase activity"/>
    <property type="evidence" value="ECO:0007669"/>
    <property type="project" value="UniProtKB-KW"/>
</dbReference>
<proteinExistence type="predicted"/>
<name>A0A562IPB3_9ACTN</name>
<dbReference type="InterPro" id="IPR006683">
    <property type="entry name" value="Thioestr_dom"/>
</dbReference>
<keyword evidence="4" id="KW-1185">Reference proteome</keyword>
<dbReference type="PROSITE" id="PS51770">
    <property type="entry name" value="HOTDOG_ACOT"/>
    <property type="match status" value="1"/>
</dbReference>
<evidence type="ECO:0000313" key="3">
    <source>
        <dbReference type="EMBL" id="TWH72821.1"/>
    </source>
</evidence>
<dbReference type="GO" id="GO:0016787">
    <property type="term" value="F:hydrolase activity"/>
    <property type="evidence" value="ECO:0007669"/>
    <property type="project" value="UniProtKB-KW"/>
</dbReference>
<dbReference type="SUPFAM" id="SSF54637">
    <property type="entry name" value="Thioesterase/thiol ester dehydrase-isomerase"/>
    <property type="match status" value="1"/>
</dbReference>
<feature type="domain" description="HotDog ACOT-type" evidence="2">
    <location>
        <begin position="10"/>
        <end position="135"/>
    </location>
</feature>
<dbReference type="Gene3D" id="3.10.129.10">
    <property type="entry name" value="Hotdog Thioesterase"/>
    <property type="match status" value="1"/>
</dbReference>
<evidence type="ECO:0000259" key="2">
    <source>
        <dbReference type="PROSITE" id="PS51770"/>
    </source>
</evidence>
<dbReference type="RefSeq" id="WP_153361159.1">
    <property type="nucleotide sequence ID" value="NZ_JABGDC010000116.1"/>
</dbReference>
<dbReference type="InterPro" id="IPR029069">
    <property type="entry name" value="HotDog_dom_sf"/>
</dbReference>
<dbReference type="Pfam" id="PF03061">
    <property type="entry name" value="4HBT"/>
    <property type="match status" value="1"/>
</dbReference>
<evidence type="ECO:0000313" key="4">
    <source>
        <dbReference type="Proteomes" id="UP000321490"/>
    </source>
</evidence>
<dbReference type="EMBL" id="VLKF01000001">
    <property type="protein sequence ID" value="TWH72821.1"/>
    <property type="molecule type" value="Genomic_DNA"/>
</dbReference>
<comment type="caution">
    <text evidence="3">The sequence shown here is derived from an EMBL/GenBank/DDBJ whole genome shotgun (WGS) entry which is preliminary data.</text>
</comment>
<evidence type="ECO:0000256" key="1">
    <source>
        <dbReference type="PROSITE-ProRule" id="PRU01106"/>
    </source>
</evidence>
<protein>
    <submittedName>
        <fullName evidence="3">3-aminobutyryl-CoA ammonia-lyase</fullName>
    </submittedName>
</protein>
<organism evidence="3 4">
    <name type="scientific">Modestobacter roseus</name>
    <dbReference type="NCBI Taxonomy" id="1181884"/>
    <lineage>
        <taxon>Bacteria</taxon>
        <taxon>Bacillati</taxon>
        <taxon>Actinomycetota</taxon>
        <taxon>Actinomycetes</taxon>
        <taxon>Geodermatophilales</taxon>
        <taxon>Geodermatophilaceae</taxon>
        <taxon>Modestobacter</taxon>
    </lineage>
</organism>